<accession>A0A7Y4KU27</accession>
<dbReference type="InterPro" id="IPR020845">
    <property type="entry name" value="AMP-binding_CS"/>
</dbReference>
<dbReference type="SUPFAM" id="SSF52777">
    <property type="entry name" value="CoA-dependent acyltransferases"/>
    <property type="match status" value="1"/>
</dbReference>
<dbReference type="Gene3D" id="3.30.559.30">
    <property type="entry name" value="Nonribosomal peptide synthetase, condensation domain"/>
    <property type="match status" value="1"/>
</dbReference>
<protein>
    <submittedName>
        <fullName evidence="2">AMP-binding protein</fullName>
    </submittedName>
</protein>
<dbReference type="GO" id="GO:0044550">
    <property type="term" value="P:secondary metabolite biosynthetic process"/>
    <property type="evidence" value="ECO:0007669"/>
    <property type="project" value="TreeGrafter"/>
</dbReference>
<dbReference type="Pfam" id="PF00501">
    <property type="entry name" value="AMP-binding"/>
    <property type="match status" value="1"/>
</dbReference>
<dbReference type="RefSeq" id="WP_171439276.1">
    <property type="nucleotide sequence ID" value="NZ_JABFJV010000615.1"/>
</dbReference>
<dbReference type="InterPro" id="IPR000873">
    <property type="entry name" value="AMP-dep_synth/lig_dom"/>
</dbReference>
<dbReference type="EMBL" id="JABFJV010000615">
    <property type="protein sequence ID" value="NOK39823.1"/>
    <property type="molecule type" value="Genomic_DNA"/>
</dbReference>
<dbReference type="GO" id="GO:0031177">
    <property type="term" value="F:phosphopantetheine binding"/>
    <property type="evidence" value="ECO:0007669"/>
    <property type="project" value="TreeGrafter"/>
</dbReference>
<sequence>LFESLLVFENYPLDSSLLGPSSSIVLQDIHGFESTNYPLTLSVIPATALRLRAVAETPRFQPQALQRLLAHWRQALVSLSTASRLGDVSLLSSEERRQLLRDFNATSAPFPGEACIHHLFEAQAALRPDAIALEFGSQRLTYRQLDAQANQLAHALRSFGVGPDDLVALCLERSVELVVSLLAILKAGAAYLPLDADYPAQRLAFMLEDAPPRLLLSSRALSARLSLPDALPRLLLEELRLSDWPASAPASAVSSRNLAYVDFTSGSTGRPKGVAIEHRSVLRLFHGNDFARFGPDESFLLIAPISFDASTLEVWGPLLFGGRL</sequence>
<dbReference type="PANTHER" id="PTHR45527:SF1">
    <property type="entry name" value="FATTY ACID SYNTHASE"/>
    <property type="match status" value="1"/>
</dbReference>
<dbReference type="Proteomes" id="UP000563426">
    <property type="component" value="Unassembled WGS sequence"/>
</dbReference>
<dbReference type="GO" id="GO:0005829">
    <property type="term" value="C:cytosol"/>
    <property type="evidence" value="ECO:0007669"/>
    <property type="project" value="TreeGrafter"/>
</dbReference>
<proteinExistence type="predicted"/>
<dbReference type="PANTHER" id="PTHR45527">
    <property type="entry name" value="NONRIBOSOMAL PEPTIDE SYNTHETASE"/>
    <property type="match status" value="1"/>
</dbReference>
<dbReference type="SUPFAM" id="SSF56801">
    <property type="entry name" value="Acetyl-CoA synthetase-like"/>
    <property type="match status" value="1"/>
</dbReference>
<evidence type="ECO:0000259" key="1">
    <source>
        <dbReference type="Pfam" id="PF00501"/>
    </source>
</evidence>
<evidence type="ECO:0000313" key="3">
    <source>
        <dbReference type="Proteomes" id="UP000563426"/>
    </source>
</evidence>
<keyword evidence="3" id="KW-1185">Reference proteome</keyword>
<feature type="non-terminal residue" evidence="2">
    <location>
        <position position="1"/>
    </location>
</feature>
<dbReference type="PROSITE" id="PS00455">
    <property type="entry name" value="AMP_BINDING"/>
    <property type="match status" value="1"/>
</dbReference>
<name>A0A7Y4KU27_9BACT</name>
<dbReference type="Gene3D" id="3.40.50.980">
    <property type="match status" value="2"/>
</dbReference>
<evidence type="ECO:0000313" key="2">
    <source>
        <dbReference type="EMBL" id="NOK39823.1"/>
    </source>
</evidence>
<feature type="domain" description="AMP-dependent synthetase/ligase" evidence="1">
    <location>
        <begin position="120"/>
        <end position="324"/>
    </location>
</feature>
<gene>
    <name evidence="2" type="ORF">HMI49_42360</name>
</gene>
<feature type="non-terminal residue" evidence="2">
    <location>
        <position position="324"/>
    </location>
</feature>
<dbReference type="GO" id="GO:0043041">
    <property type="term" value="P:amino acid activation for nonribosomal peptide biosynthetic process"/>
    <property type="evidence" value="ECO:0007669"/>
    <property type="project" value="TreeGrafter"/>
</dbReference>
<dbReference type="FunFam" id="3.40.50.980:FF:000001">
    <property type="entry name" value="Non-ribosomal peptide synthetase"/>
    <property type="match status" value="1"/>
</dbReference>
<dbReference type="AlphaFoldDB" id="A0A7Y4KU27"/>
<comment type="caution">
    <text evidence="2">The sequence shown here is derived from an EMBL/GenBank/DDBJ whole genome shotgun (WGS) entry which is preliminary data.</text>
</comment>
<organism evidence="2 3">
    <name type="scientific">Corallococcus exercitus</name>
    <dbReference type="NCBI Taxonomy" id="2316736"/>
    <lineage>
        <taxon>Bacteria</taxon>
        <taxon>Pseudomonadati</taxon>
        <taxon>Myxococcota</taxon>
        <taxon>Myxococcia</taxon>
        <taxon>Myxococcales</taxon>
        <taxon>Cystobacterineae</taxon>
        <taxon>Myxococcaceae</taxon>
        <taxon>Corallococcus</taxon>
    </lineage>
</organism>
<reference evidence="2 3" key="1">
    <citation type="submission" date="2020-05" db="EMBL/GenBank/DDBJ databases">
        <authorList>
            <person name="Whitworth D."/>
        </authorList>
    </citation>
    <scope>NUCLEOTIDE SEQUENCE [LARGE SCALE GENOMIC DNA]</scope>
    <source>
        <strain evidence="2 3">AB043B</strain>
    </source>
</reference>